<dbReference type="AlphaFoldDB" id="A0A1I5UHF8"/>
<dbReference type="RefSeq" id="WP_090503333.1">
    <property type="nucleotide sequence ID" value="NZ_FOWX01000025.1"/>
</dbReference>
<evidence type="ECO:0000313" key="1">
    <source>
        <dbReference type="EMBL" id="SFP94618.1"/>
    </source>
</evidence>
<dbReference type="Pfam" id="PF11136">
    <property type="entry name" value="DUF2889"/>
    <property type="match status" value="1"/>
</dbReference>
<accession>A0A1I5UHF8</accession>
<gene>
    <name evidence="1" type="ORF">SAMN05216190_12556</name>
</gene>
<sequence length="253" mass="27928">MSTFRRRVDIASSQQHAAGEVRATLEDDFHHFRVWARHDRGVLTAIGGEALRYPYSACPQATEQLQQLLGMPLDRIAHSVTRQVDAQHQCTHLLDLAGLAIANAARQTIRRRYDIQVPQRVNEHTRATLLCDGIEQLAWEVQGSIIQAPTAYAGVNLREGMARWALNNLSNEEAEAALLLRRCTLISLGRAYNLDAQAHAASTGLCYSQQPERAVFASRMIGSTWDFSAAQSALCADDQDWLGQLAPSHTGSA</sequence>
<organism evidence="1 2">
    <name type="scientific">Pseudomonas borbori</name>
    <dbReference type="NCBI Taxonomy" id="289003"/>
    <lineage>
        <taxon>Bacteria</taxon>
        <taxon>Pseudomonadati</taxon>
        <taxon>Pseudomonadota</taxon>
        <taxon>Gammaproteobacteria</taxon>
        <taxon>Pseudomonadales</taxon>
        <taxon>Pseudomonadaceae</taxon>
        <taxon>Pseudomonas</taxon>
    </lineage>
</organism>
<reference evidence="2" key="1">
    <citation type="submission" date="2016-10" db="EMBL/GenBank/DDBJ databases">
        <authorList>
            <person name="Varghese N."/>
            <person name="Submissions S."/>
        </authorList>
    </citation>
    <scope>NUCLEOTIDE SEQUENCE [LARGE SCALE GENOMIC DNA]</scope>
    <source>
        <strain evidence="2">DSM 17834</strain>
    </source>
</reference>
<evidence type="ECO:0008006" key="3">
    <source>
        <dbReference type="Google" id="ProtNLM"/>
    </source>
</evidence>
<dbReference type="OrthoDB" id="7058534at2"/>
<proteinExistence type="predicted"/>
<dbReference type="EMBL" id="FOWX01000025">
    <property type="protein sequence ID" value="SFP94618.1"/>
    <property type="molecule type" value="Genomic_DNA"/>
</dbReference>
<dbReference type="InterPro" id="IPR021312">
    <property type="entry name" value="DUF2889"/>
</dbReference>
<name>A0A1I5UHF8_9PSED</name>
<dbReference type="Proteomes" id="UP000198784">
    <property type="component" value="Unassembled WGS sequence"/>
</dbReference>
<evidence type="ECO:0000313" key="2">
    <source>
        <dbReference type="Proteomes" id="UP000198784"/>
    </source>
</evidence>
<protein>
    <recommendedName>
        <fullName evidence="3">DUF2889 domain-containing protein</fullName>
    </recommendedName>
</protein>
<keyword evidence="2" id="KW-1185">Reference proteome</keyword>